<dbReference type="Pfam" id="PF16139">
    <property type="entry name" value="DUF4847"/>
    <property type="match status" value="1"/>
</dbReference>
<dbReference type="GeneID" id="5303589"/>
<dbReference type="PATRIC" id="fig|1339352.3.peg.201"/>
<reference evidence="1 2" key="1">
    <citation type="submission" date="2014-04" db="EMBL/GenBank/DDBJ databases">
        <authorList>
            <person name="Sears C."/>
            <person name="Carroll K."/>
            <person name="Sack B.R."/>
            <person name="Qadri F."/>
            <person name="Myers L.L."/>
            <person name="Chung G.-T."/>
            <person name="Escheverria P."/>
            <person name="Fraser C.M."/>
            <person name="Sadzewicz L."/>
            <person name="Shefchek K.A."/>
            <person name="Tallon L."/>
            <person name="Das S.P."/>
            <person name="Daugherty S."/>
            <person name="Mongodin E.F."/>
        </authorList>
    </citation>
    <scope>NUCLEOTIDE SEQUENCE [LARGE SCALE GENOMIC DNA]</scope>
    <source>
        <strain evidence="1 2">3975 RP4</strain>
    </source>
</reference>
<proteinExistence type="predicted"/>
<dbReference type="InterPro" id="IPR032316">
    <property type="entry name" value="DUF4847"/>
</dbReference>
<name>A0A069SNT7_PHOVU</name>
<dbReference type="EMBL" id="JNHM01000003">
    <property type="protein sequence ID" value="KDS56657.1"/>
    <property type="molecule type" value="Genomic_DNA"/>
</dbReference>
<evidence type="ECO:0000313" key="1">
    <source>
        <dbReference type="EMBL" id="KDS56657.1"/>
    </source>
</evidence>
<dbReference type="SMR" id="A0A069SNT7"/>
<dbReference type="CDD" id="cd14492">
    <property type="entry name" value="lipocalin_MxiM-like"/>
    <property type="match status" value="1"/>
</dbReference>
<gene>
    <name evidence="1" type="ORF">M099_0209</name>
</gene>
<dbReference type="Gene3D" id="2.40.128.270">
    <property type="match status" value="1"/>
</dbReference>
<evidence type="ECO:0008006" key="3">
    <source>
        <dbReference type="Google" id="ProtNLM"/>
    </source>
</evidence>
<dbReference type="Proteomes" id="UP000027661">
    <property type="component" value="Unassembled WGS sequence"/>
</dbReference>
<dbReference type="RefSeq" id="WP_005844720.1">
    <property type="nucleotide sequence ID" value="NZ_JNHM01000003.1"/>
</dbReference>
<organism evidence="1 2">
    <name type="scientific">Phocaeicola vulgatus str. 3975 RP4</name>
    <dbReference type="NCBI Taxonomy" id="1339352"/>
    <lineage>
        <taxon>Bacteria</taxon>
        <taxon>Pseudomonadati</taxon>
        <taxon>Bacteroidota</taxon>
        <taxon>Bacteroidia</taxon>
        <taxon>Bacteroidales</taxon>
        <taxon>Bacteroidaceae</taxon>
        <taxon>Phocaeicola</taxon>
    </lineage>
</organism>
<protein>
    <recommendedName>
        <fullName evidence="3">DUF4847 domain-containing protein</fullName>
    </recommendedName>
</protein>
<dbReference type="DNASU" id="5303589"/>
<dbReference type="InterPro" id="IPR038670">
    <property type="entry name" value="HslJ-like_sf"/>
</dbReference>
<dbReference type="AlphaFoldDB" id="A0A069SNT7"/>
<evidence type="ECO:0000313" key="2">
    <source>
        <dbReference type="Proteomes" id="UP000027661"/>
    </source>
</evidence>
<comment type="caution">
    <text evidence="1">The sequence shown here is derived from an EMBL/GenBank/DDBJ whole genome shotgun (WGS) entry which is preliminary data.</text>
</comment>
<sequence length="164" mass="18544">MKLKSILYILMLLPFLWSCNNEDDVEEIFASGTWHVVDFYGKANWDKRNGEPKYNAMAHNPDKTIATEGRKALDIIHGFNITFKADGTFTGSIQNGTIEGTWQADGKDRTVNINFTKTPPSTSYNNEFIEALNNAIFYQGDSNVLLLAPEGKKTYIQFAHNKQD</sequence>
<accession>A0A069SNT7</accession>